<keyword evidence="2" id="KW-1185">Reference proteome</keyword>
<dbReference type="OrthoDB" id="9809594at2"/>
<dbReference type="Gene3D" id="3.40.50.2000">
    <property type="entry name" value="Glycogen Phosphorylase B"/>
    <property type="match status" value="1"/>
</dbReference>
<organism evidence="1 2">
    <name type="scientific">Microbacterium lemovicicum</name>
    <dbReference type="NCBI Taxonomy" id="1072463"/>
    <lineage>
        <taxon>Bacteria</taxon>
        <taxon>Bacillati</taxon>
        <taxon>Actinomycetota</taxon>
        <taxon>Actinomycetes</taxon>
        <taxon>Micrococcales</taxon>
        <taxon>Microbacteriaceae</taxon>
        <taxon>Microbacterium</taxon>
    </lineage>
</organism>
<evidence type="ECO:0008006" key="3">
    <source>
        <dbReference type="Google" id="ProtNLM"/>
    </source>
</evidence>
<accession>A0A3S9WES5</accession>
<dbReference type="RefSeq" id="WP_127096959.1">
    <property type="nucleotide sequence ID" value="NZ_CP031423.1"/>
</dbReference>
<evidence type="ECO:0000313" key="2">
    <source>
        <dbReference type="Proteomes" id="UP000276888"/>
    </source>
</evidence>
<protein>
    <recommendedName>
        <fullName evidence="3">Glycosyl transferase family 28 C-terminal domain-containing protein</fullName>
    </recommendedName>
</protein>
<name>A0A3S9WES5_9MICO</name>
<dbReference type="EMBL" id="CP031423">
    <property type="protein sequence ID" value="AZS38542.1"/>
    <property type="molecule type" value="Genomic_DNA"/>
</dbReference>
<sequence>MIGWYVHHHGFGHATRFLAVRPHLLDAVTVFSSLAPPADVPAGTDWVRLPADDTPIVRPDGSELSPRAADPTAGGALHWAPLGHRGHRSRLAVIAAALEARDIDVMVVDVSAEVATLARLLGTPTVVVTQPGERTDAPHLLAYGLASCVLAPWARGLLPDPPATTTVFTGGISRFDGRVSAEREDRSVLFLGRVAPSRVVADAARLLTADGWTCRSIGAAADDRVADPWPLLSADAVIVSAAGQNSVADLAAADARAVVVPQERPFDEQRATGEVLRRHGLAVVAEPDPDAETLVSLIREARDLRPDWSVWGVSGAAARAAAVIEGARR</sequence>
<gene>
    <name evidence="1" type="ORF">CVS47_03200</name>
</gene>
<dbReference type="SUPFAM" id="SSF53756">
    <property type="entry name" value="UDP-Glycosyltransferase/glycogen phosphorylase"/>
    <property type="match status" value="1"/>
</dbReference>
<reference evidence="1 2" key="1">
    <citation type="submission" date="2018-08" db="EMBL/GenBank/DDBJ databases">
        <title>Microbacterium lemovicicum sp. nov., a bacterium isolated from a natural uranium-rich soil.</title>
        <authorList>
            <person name="ORTET P."/>
        </authorList>
    </citation>
    <scope>NUCLEOTIDE SEQUENCE [LARGE SCALE GENOMIC DNA]</scope>
    <source>
        <strain evidence="1 2">Viu22</strain>
    </source>
</reference>
<dbReference type="Proteomes" id="UP000276888">
    <property type="component" value="Chromosome"/>
</dbReference>
<proteinExistence type="predicted"/>
<evidence type="ECO:0000313" key="1">
    <source>
        <dbReference type="EMBL" id="AZS38542.1"/>
    </source>
</evidence>
<dbReference type="AlphaFoldDB" id="A0A3S9WES5"/>
<dbReference type="KEGG" id="mlv:CVS47_03200"/>